<dbReference type="Proteomes" id="UP000494255">
    <property type="component" value="Unassembled WGS sequence"/>
</dbReference>
<dbReference type="PANTHER" id="PTHR48081:SF33">
    <property type="entry name" value="KYNURENINE FORMAMIDASE"/>
    <property type="match status" value="1"/>
</dbReference>
<dbReference type="InterPro" id="IPR029058">
    <property type="entry name" value="AB_hydrolase_fold"/>
</dbReference>
<dbReference type="Pfam" id="PF20434">
    <property type="entry name" value="BD-FAE"/>
    <property type="match status" value="1"/>
</dbReference>
<organism evidence="3 4">
    <name type="scientific">Paraburkholderia sediminicola</name>
    <dbReference type="NCBI Taxonomy" id="458836"/>
    <lineage>
        <taxon>Bacteria</taxon>
        <taxon>Pseudomonadati</taxon>
        <taxon>Pseudomonadota</taxon>
        <taxon>Betaproteobacteria</taxon>
        <taxon>Burkholderiales</taxon>
        <taxon>Burkholderiaceae</taxon>
        <taxon>Paraburkholderia</taxon>
    </lineage>
</organism>
<protein>
    <submittedName>
        <fullName evidence="3">Putative N-octanoylanthranilate hydrolase AqdA1</fullName>
        <ecNumber evidence="3">3.5.1.-</ecNumber>
    </submittedName>
</protein>
<evidence type="ECO:0000259" key="2">
    <source>
        <dbReference type="Pfam" id="PF20434"/>
    </source>
</evidence>
<dbReference type="EC" id="3.5.1.-" evidence="3"/>
<reference evidence="3 4" key="1">
    <citation type="submission" date="2020-04" db="EMBL/GenBank/DDBJ databases">
        <authorList>
            <person name="De Canck E."/>
        </authorList>
    </citation>
    <scope>NUCLEOTIDE SEQUENCE [LARGE SCALE GENOMIC DNA]</scope>
    <source>
        <strain evidence="3 4">LMG 24238</strain>
    </source>
</reference>
<feature type="domain" description="BD-FAE-like" evidence="2">
    <location>
        <begin position="92"/>
        <end position="198"/>
    </location>
</feature>
<dbReference type="PANTHER" id="PTHR48081">
    <property type="entry name" value="AB HYDROLASE SUPERFAMILY PROTEIN C4A8.06C"/>
    <property type="match status" value="1"/>
</dbReference>
<evidence type="ECO:0000313" key="3">
    <source>
        <dbReference type="EMBL" id="CAB3745539.1"/>
    </source>
</evidence>
<keyword evidence="4" id="KW-1185">Reference proteome</keyword>
<dbReference type="Gene3D" id="3.40.50.1820">
    <property type="entry name" value="alpha/beta hydrolase"/>
    <property type="match status" value="1"/>
</dbReference>
<evidence type="ECO:0000256" key="1">
    <source>
        <dbReference type="ARBA" id="ARBA00022801"/>
    </source>
</evidence>
<proteinExistence type="predicted"/>
<name>A0A6J5CYR9_9BURK</name>
<gene>
    <name evidence="3" type="primary">aqdA1</name>
    <name evidence="3" type="ORF">LMG24238_07669</name>
</gene>
<dbReference type="EMBL" id="CADIKC010000023">
    <property type="protein sequence ID" value="CAB3745539.1"/>
    <property type="molecule type" value="Genomic_DNA"/>
</dbReference>
<keyword evidence="1 3" id="KW-0378">Hydrolase</keyword>
<dbReference type="GO" id="GO:0016787">
    <property type="term" value="F:hydrolase activity"/>
    <property type="evidence" value="ECO:0007669"/>
    <property type="project" value="UniProtKB-KW"/>
</dbReference>
<dbReference type="InterPro" id="IPR049492">
    <property type="entry name" value="BD-FAE-like_dom"/>
</dbReference>
<dbReference type="SUPFAM" id="SSF53474">
    <property type="entry name" value="alpha/beta-Hydrolases"/>
    <property type="match status" value="1"/>
</dbReference>
<sequence>MYHAIYRKPTVPLSIRAASNVTDTRNGAHNMDEKMIRKPEEYKGYKTVTDPEKFSIPWQPFYASGVSKTAALQSRFTHHLGLKYGDHPSQILDLYLPSEVSSSTTTIIFLHGGAFREGHPGQYGYIGEPYLAAGAAYISASYRMAPDAFYPDQVEDVAVLVRWLYTQLAAHGLNRHRLIFMGHSSGALMLALAAVRADWQERTGVPVDIIDTIVIAGANFDHLEDSPTNLVRDASRREEGTVVCNIQRVPRRVVIVFATDERNTGDGRRFARSGKQLGARLADKGAEVSIVELDTDHQGTCKSLCDPYGPVVRALLATI</sequence>
<dbReference type="InterPro" id="IPR050300">
    <property type="entry name" value="GDXG_lipolytic_enzyme"/>
</dbReference>
<evidence type="ECO:0000313" key="4">
    <source>
        <dbReference type="Proteomes" id="UP000494255"/>
    </source>
</evidence>
<dbReference type="AlphaFoldDB" id="A0A6J5CYR9"/>
<accession>A0A6J5CYR9</accession>